<keyword evidence="1" id="KW-0732">Signal</keyword>
<sequence length="484" mass="52854">MKKMKFLSVMMAAMLTATSLIGCGNDATTAEVQPVTDTAATEEAVSLDSTGSTITKTVKMGAKDVKVEVTDIGKEGTFTFWSAYTGDSAIWEQKRVDAFNEAYADLGIQCELQFVPDGAGINNGKLLSAIAGGTAPDLIVTDNPTSCYQYVAEGAFMKLDGCLEEIGLDVSSFYEGCKDIMYYEDSCYLIPQDTNVIMLYYNPDIAKECGLDSANPPKTIEELDAWSDAMTVKAEDGTYSRLGIVPWLDSGNEAFIVPYLFGADPYDKESDKINLTSDEMLGYMEWIQNYARKYDPEKINAFTSGLGQMFSPDHPFMTGKVGMTITGNWFSEALREYAPDVPYEVCAVPVPEGGRVNSTPFGTNVFAIPAGTDADKAQLAALFIKFAQQGSINEDNFSVWRSIPVIDSAFDDVSLTKNGDKMYALERQIANSPENGIPALCSVSAELSNQFVALRQNLIYNPDLDAKEQLQTLQDKMQASMDAK</sequence>
<name>A0A7X2NN16_9CLOT</name>
<evidence type="ECO:0000313" key="3">
    <source>
        <dbReference type="Proteomes" id="UP000429958"/>
    </source>
</evidence>
<dbReference type="AlphaFoldDB" id="A0A7X2NN16"/>
<dbReference type="EMBL" id="VUMD01000013">
    <property type="protein sequence ID" value="MSS37730.1"/>
    <property type="molecule type" value="Genomic_DNA"/>
</dbReference>
<organism evidence="2 3">
    <name type="scientific">Clostridium porci</name>
    <dbReference type="NCBI Taxonomy" id="2605778"/>
    <lineage>
        <taxon>Bacteria</taxon>
        <taxon>Bacillati</taxon>
        <taxon>Bacillota</taxon>
        <taxon>Clostridia</taxon>
        <taxon>Eubacteriales</taxon>
        <taxon>Clostridiaceae</taxon>
        <taxon>Clostridium</taxon>
    </lineage>
</organism>
<protein>
    <submittedName>
        <fullName evidence="2">Extracellular solute-binding protein</fullName>
    </submittedName>
</protein>
<reference evidence="2 3" key="1">
    <citation type="submission" date="2019-08" db="EMBL/GenBank/DDBJ databases">
        <title>In-depth cultivation of the pig gut microbiome towards novel bacterial diversity and tailored functional studies.</title>
        <authorList>
            <person name="Wylensek D."/>
            <person name="Hitch T.C.A."/>
            <person name="Clavel T."/>
        </authorList>
    </citation>
    <scope>NUCLEOTIDE SEQUENCE [LARGE SCALE GENOMIC DNA]</scope>
    <source>
        <strain evidence="2 3">WCA-389-WT-23D1</strain>
    </source>
</reference>
<evidence type="ECO:0000256" key="1">
    <source>
        <dbReference type="SAM" id="SignalP"/>
    </source>
</evidence>
<dbReference type="RefSeq" id="WP_154473172.1">
    <property type="nucleotide sequence ID" value="NZ_VUMD01000013.1"/>
</dbReference>
<dbReference type="PANTHER" id="PTHR43649:SF12">
    <property type="entry name" value="DIACETYLCHITOBIOSE BINDING PROTEIN DASA"/>
    <property type="match status" value="1"/>
</dbReference>
<dbReference type="SUPFAM" id="SSF53850">
    <property type="entry name" value="Periplasmic binding protein-like II"/>
    <property type="match status" value="1"/>
</dbReference>
<keyword evidence="3" id="KW-1185">Reference proteome</keyword>
<dbReference type="InterPro" id="IPR050490">
    <property type="entry name" value="Bact_solute-bd_prot1"/>
</dbReference>
<dbReference type="Gene3D" id="3.40.190.10">
    <property type="entry name" value="Periplasmic binding protein-like II"/>
    <property type="match status" value="2"/>
</dbReference>
<comment type="caution">
    <text evidence="2">The sequence shown here is derived from an EMBL/GenBank/DDBJ whole genome shotgun (WGS) entry which is preliminary data.</text>
</comment>
<dbReference type="InterPro" id="IPR006059">
    <property type="entry name" value="SBP"/>
</dbReference>
<dbReference type="PANTHER" id="PTHR43649">
    <property type="entry name" value="ARABINOSE-BINDING PROTEIN-RELATED"/>
    <property type="match status" value="1"/>
</dbReference>
<evidence type="ECO:0000313" key="2">
    <source>
        <dbReference type="EMBL" id="MSS37730.1"/>
    </source>
</evidence>
<feature type="chain" id="PRO_5038569724" evidence="1">
    <location>
        <begin position="23"/>
        <end position="484"/>
    </location>
</feature>
<accession>A0A7X2NN16</accession>
<dbReference type="PROSITE" id="PS51257">
    <property type="entry name" value="PROKAR_LIPOPROTEIN"/>
    <property type="match status" value="1"/>
</dbReference>
<feature type="signal peptide" evidence="1">
    <location>
        <begin position="1"/>
        <end position="22"/>
    </location>
</feature>
<dbReference type="Pfam" id="PF13416">
    <property type="entry name" value="SBP_bac_8"/>
    <property type="match status" value="1"/>
</dbReference>
<proteinExistence type="predicted"/>
<gene>
    <name evidence="2" type="ORF">FYJ39_14405</name>
</gene>
<dbReference type="Proteomes" id="UP000429958">
    <property type="component" value="Unassembled WGS sequence"/>
</dbReference>